<name>A0ABU1RZ20_9FLAO</name>
<gene>
    <name evidence="1" type="ORF">J2W95_000295</name>
</gene>
<sequence length="47" mass="5157">MFLLKKVVDYRISPDGNGKPRGNKPIFSCAARATNGSSLLHNRKKGL</sequence>
<keyword evidence="2" id="KW-1185">Reference proteome</keyword>
<protein>
    <submittedName>
        <fullName evidence="1">Uncharacterized protein</fullName>
    </submittedName>
</protein>
<proteinExistence type="predicted"/>
<reference evidence="1 2" key="1">
    <citation type="submission" date="2023-07" db="EMBL/GenBank/DDBJ databases">
        <title>Sorghum-associated microbial communities from plants grown in Nebraska, USA.</title>
        <authorList>
            <person name="Schachtman D."/>
        </authorList>
    </citation>
    <scope>NUCLEOTIDE SEQUENCE [LARGE SCALE GENOMIC DNA]</scope>
    <source>
        <strain evidence="1 2">BE124</strain>
    </source>
</reference>
<comment type="caution">
    <text evidence="1">The sequence shown here is derived from an EMBL/GenBank/DDBJ whole genome shotgun (WGS) entry which is preliminary data.</text>
</comment>
<organism evidence="1 2">
    <name type="scientific">Flavobacterium granuli</name>
    <dbReference type="NCBI Taxonomy" id="280093"/>
    <lineage>
        <taxon>Bacteria</taxon>
        <taxon>Pseudomonadati</taxon>
        <taxon>Bacteroidota</taxon>
        <taxon>Flavobacteriia</taxon>
        <taxon>Flavobacteriales</taxon>
        <taxon>Flavobacteriaceae</taxon>
        <taxon>Flavobacterium</taxon>
    </lineage>
</organism>
<dbReference type="EMBL" id="JAVDTX010000001">
    <property type="protein sequence ID" value="MDR6843615.1"/>
    <property type="molecule type" value="Genomic_DNA"/>
</dbReference>
<accession>A0ABU1RZ20</accession>
<evidence type="ECO:0000313" key="1">
    <source>
        <dbReference type="EMBL" id="MDR6843615.1"/>
    </source>
</evidence>
<dbReference type="Proteomes" id="UP001261871">
    <property type="component" value="Unassembled WGS sequence"/>
</dbReference>
<evidence type="ECO:0000313" key="2">
    <source>
        <dbReference type="Proteomes" id="UP001261871"/>
    </source>
</evidence>